<comment type="caution">
    <text evidence="10">The sequence shown here is derived from an EMBL/GenBank/DDBJ whole genome shotgun (WGS) entry which is preliminary data.</text>
</comment>
<dbReference type="PANTHER" id="PTHR10851:SF0">
    <property type="entry name" value="PYRIDOXINE-5'-PHOSPHATE OXIDASE"/>
    <property type="match status" value="1"/>
</dbReference>
<dbReference type="NCBIfam" id="NF004231">
    <property type="entry name" value="PRK05679.1"/>
    <property type="match status" value="1"/>
</dbReference>
<dbReference type="EMBL" id="QYYA01000002">
    <property type="protein sequence ID" value="RJG18103.1"/>
    <property type="molecule type" value="Genomic_DNA"/>
</dbReference>
<name>A0A418XYJ5_9GAMM</name>
<evidence type="ECO:0000259" key="8">
    <source>
        <dbReference type="Pfam" id="PF01243"/>
    </source>
</evidence>
<evidence type="ECO:0000256" key="6">
    <source>
        <dbReference type="PIRSR" id="PIRSR000190-1"/>
    </source>
</evidence>
<gene>
    <name evidence="5 10" type="primary">pdxH</name>
    <name evidence="10" type="ORF">D4A39_06355</name>
</gene>
<sequence length="209" mass="23821">MKDVREEYHADGLTEASLHDDPLEQARRWVDEAIEAALPLPNAMTLATVSADGQPSSRVVLLKGIEAGGFTFFTHYDSRKGEEIAVNPKVSFTMFWQPFDRQMIVIGEAHKVDQQESDSYFASRPYASQISAAISPQSRPASRAWLEDEVARLEQAFPSAPVPRPAQWGGYRIVAHEIQFWHGRPSRLHDRFRYQRQEDGSWLRERLAP</sequence>
<reference evidence="10 11" key="1">
    <citation type="submission" date="2018-09" db="EMBL/GenBank/DDBJ databases">
        <title>Alcanivorax profundi sp. nov., isolated from 1000 m-depth seawater of the Mariana Trench.</title>
        <authorList>
            <person name="Liu J."/>
        </authorList>
    </citation>
    <scope>NUCLEOTIDE SEQUENCE [LARGE SCALE GENOMIC DNA]</scope>
    <source>
        <strain evidence="10 11">MTEO17</strain>
    </source>
</reference>
<feature type="binding site" evidence="6">
    <location>
        <begin position="5"/>
        <end position="8"/>
    </location>
    <ligand>
        <name>substrate</name>
    </ligand>
</feature>
<feature type="binding site" evidence="5 7">
    <location>
        <begin position="73"/>
        <end position="74"/>
    </location>
    <ligand>
        <name>FMN</name>
        <dbReference type="ChEBI" id="CHEBI:58210"/>
    </ligand>
</feature>
<dbReference type="Pfam" id="PF10590">
    <property type="entry name" value="PNP_phzG_C"/>
    <property type="match status" value="1"/>
</dbReference>
<dbReference type="SUPFAM" id="SSF50475">
    <property type="entry name" value="FMN-binding split barrel"/>
    <property type="match status" value="1"/>
</dbReference>
<dbReference type="Proteomes" id="UP000283734">
    <property type="component" value="Unassembled WGS sequence"/>
</dbReference>
<feature type="binding site" evidence="5 7">
    <location>
        <begin position="58"/>
        <end position="63"/>
    </location>
    <ligand>
        <name>FMN</name>
        <dbReference type="ChEBI" id="CHEBI:58210"/>
    </ligand>
</feature>
<dbReference type="OrthoDB" id="9780392at2"/>
<feature type="binding site" evidence="5 7">
    <location>
        <position position="181"/>
    </location>
    <ligand>
        <name>FMN</name>
        <dbReference type="ChEBI" id="CHEBI:58210"/>
    </ligand>
</feature>
<evidence type="ECO:0000256" key="2">
    <source>
        <dbReference type="ARBA" id="ARBA00022630"/>
    </source>
</evidence>
<comment type="catalytic activity">
    <reaction evidence="5">
        <text>pyridoxine 5'-phosphate + O2 = pyridoxal 5'-phosphate + H2O2</text>
        <dbReference type="Rhea" id="RHEA:15149"/>
        <dbReference type="ChEBI" id="CHEBI:15379"/>
        <dbReference type="ChEBI" id="CHEBI:16240"/>
        <dbReference type="ChEBI" id="CHEBI:58589"/>
        <dbReference type="ChEBI" id="CHEBI:597326"/>
        <dbReference type="EC" id="1.4.3.5"/>
    </reaction>
</comment>
<dbReference type="GO" id="GO:0010181">
    <property type="term" value="F:FMN binding"/>
    <property type="evidence" value="ECO:0007669"/>
    <property type="project" value="UniProtKB-UniRule"/>
</dbReference>
<protein>
    <recommendedName>
        <fullName evidence="5">Pyridoxine/pyridoxamine 5'-phosphate oxidase</fullName>
        <ecNumber evidence="5">1.4.3.5</ecNumber>
    </recommendedName>
    <alternativeName>
        <fullName evidence="5">PNP/PMP oxidase</fullName>
        <shortName evidence="5">PNPOx</shortName>
    </alternativeName>
    <alternativeName>
        <fullName evidence="5">Pyridoxal 5'-phosphate synthase</fullName>
    </alternativeName>
</protein>
<keyword evidence="11" id="KW-1185">Reference proteome</keyword>
<dbReference type="EC" id="1.4.3.5" evidence="5"/>
<dbReference type="UniPathway" id="UPA01068">
    <property type="reaction ID" value="UER00304"/>
</dbReference>
<dbReference type="InterPro" id="IPR000659">
    <property type="entry name" value="Pyridox_Oxase"/>
</dbReference>
<feature type="domain" description="Pyridoxine 5'-phosphate oxidase dimerisation C-terminal" evidence="9">
    <location>
        <begin position="168"/>
        <end position="209"/>
    </location>
</feature>
<keyword evidence="5" id="KW-0664">Pyridoxine biosynthesis</keyword>
<evidence type="ECO:0000256" key="5">
    <source>
        <dbReference type="HAMAP-Rule" id="MF_01629"/>
    </source>
</evidence>
<dbReference type="Gene3D" id="2.30.110.10">
    <property type="entry name" value="Electron Transport, Fmn-binding Protein, Chain A"/>
    <property type="match status" value="1"/>
</dbReference>
<feature type="binding site" evidence="5 6">
    <location>
        <position position="63"/>
    </location>
    <ligand>
        <name>substrate</name>
    </ligand>
</feature>
<organism evidence="10 11">
    <name type="scientific">Alcanivorax profundi</name>
    <dbReference type="NCBI Taxonomy" id="2338368"/>
    <lineage>
        <taxon>Bacteria</taxon>
        <taxon>Pseudomonadati</taxon>
        <taxon>Pseudomonadota</taxon>
        <taxon>Gammaproteobacteria</taxon>
        <taxon>Oceanospirillales</taxon>
        <taxon>Alcanivoracaceae</taxon>
        <taxon>Alcanivorax</taxon>
    </lineage>
</organism>
<dbReference type="GO" id="GO:0008615">
    <property type="term" value="P:pyridoxine biosynthetic process"/>
    <property type="evidence" value="ECO:0007669"/>
    <property type="project" value="UniProtKB-UniRule"/>
</dbReference>
<comment type="subunit">
    <text evidence="5">Homodimer.</text>
</comment>
<dbReference type="RefSeq" id="WP_022984777.1">
    <property type="nucleotide sequence ID" value="NZ_CAXGPP010000020.1"/>
</dbReference>
<comment type="function">
    <text evidence="5">Catalyzes the oxidation of either pyridoxine 5'-phosphate (PNP) or pyridoxamine 5'-phosphate (PMP) into pyridoxal 5'-phosphate (PLP).</text>
</comment>
<evidence type="ECO:0000259" key="9">
    <source>
        <dbReference type="Pfam" id="PF10590"/>
    </source>
</evidence>
<comment type="similarity">
    <text evidence="1 5">Belongs to the pyridoxamine 5'-phosphate oxidase family.</text>
</comment>
<feature type="binding site" evidence="5 6">
    <location>
        <position position="128"/>
    </location>
    <ligand>
        <name>substrate</name>
    </ligand>
</feature>
<feature type="binding site" evidence="5 6">
    <location>
        <begin position="187"/>
        <end position="189"/>
    </location>
    <ligand>
        <name>substrate</name>
    </ligand>
</feature>
<feature type="binding site" evidence="5 7">
    <location>
        <begin position="137"/>
        <end position="138"/>
    </location>
    <ligand>
        <name>FMN</name>
        <dbReference type="ChEBI" id="CHEBI:58210"/>
    </ligand>
</feature>
<comment type="cofactor">
    <cofactor evidence="5 7">
        <name>FMN</name>
        <dbReference type="ChEBI" id="CHEBI:58210"/>
    </cofactor>
    <text evidence="5 7">Binds 1 FMN per subunit.</text>
</comment>
<comment type="catalytic activity">
    <reaction evidence="5">
        <text>pyridoxamine 5'-phosphate + O2 + H2O = pyridoxal 5'-phosphate + H2O2 + NH4(+)</text>
        <dbReference type="Rhea" id="RHEA:15817"/>
        <dbReference type="ChEBI" id="CHEBI:15377"/>
        <dbReference type="ChEBI" id="CHEBI:15379"/>
        <dbReference type="ChEBI" id="CHEBI:16240"/>
        <dbReference type="ChEBI" id="CHEBI:28938"/>
        <dbReference type="ChEBI" id="CHEBI:58451"/>
        <dbReference type="ChEBI" id="CHEBI:597326"/>
        <dbReference type="EC" id="1.4.3.5"/>
    </reaction>
</comment>
<comment type="pathway">
    <text evidence="5">Cofactor metabolism; pyridoxal 5'-phosphate salvage; pyridoxal 5'-phosphate from pyridoxine 5'-phosphate: step 1/1.</text>
</comment>
<feature type="binding site" evidence="5 6">
    <location>
        <position position="120"/>
    </location>
    <ligand>
        <name>substrate</name>
    </ligand>
</feature>
<dbReference type="AlphaFoldDB" id="A0A418XYJ5"/>
<dbReference type="Pfam" id="PF01243">
    <property type="entry name" value="PNPOx_N"/>
    <property type="match status" value="1"/>
</dbReference>
<feature type="binding site" evidence="5 7">
    <location>
        <position position="191"/>
    </location>
    <ligand>
        <name>FMN</name>
        <dbReference type="ChEBI" id="CHEBI:58210"/>
    </ligand>
</feature>
<evidence type="ECO:0000256" key="1">
    <source>
        <dbReference type="ARBA" id="ARBA00007301"/>
    </source>
</evidence>
<dbReference type="InterPro" id="IPR011576">
    <property type="entry name" value="Pyridox_Oxase_N"/>
</dbReference>
<feature type="binding site" evidence="5 7">
    <location>
        <position position="80"/>
    </location>
    <ligand>
        <name>FMN</name>
        <dbReference type="ChEBI" id="CHEBI:58210"/>
    </ligand>
</feature>
<dbReference type="HAMAP" id="MF_01629">
    <property type="entry name" value="PdxH"/>
    <property type="match status" value="1"/>
</dbReference>
<dbReference type="InterPro" id="IPR019576">
    <property type="entry name" value="Pyridoxamine_oxidase_dimer_C"/>
</dbReference>
<evidence type="ECO:0000313" key="10">
    <source>
        <dbReference type="EMBL" id="RJG18103.1"/>
    </source>
</evidence>
<dbReference type="GO" id="GO:0004733">
    <property type="term" value="F:pyridoxamine phosphate oxidase activity"/>
    <property type="evidence" value="ECO:0007669"/>
    <property type="project" value="UniProtKB-UniRule"/>
</dbReference>
<feature type="binding site" evidence="5 6">
    <location>
        <position position="124"/>
    </location>
    <ligand>
        <name>substrate</name>
    </ligand>
</feature>
<dbReference type="NCBIfam" id="TIGR00558">
    <property type="entry name" value="pdxH"/>
    <property type="match status" value="1"/>
</dbReference>
<feature type="domain" description="Pyridoxamine 5'-phosphate oxidase N-terminal" evidence="8">
    <location>
        <begin position="31"/>
        <end position="154"/>
    </location>
</feature>
<feature type="binding site" evidence="5 7">
    <location>
        <position position="102"/>
    </location>
    <ligand>
        <name>FMN</name>
        <dbReference type="ChEBI" id="CHEBI:58210"/>
    </ligand>
</feature>
<comment type="pathway">
    <text evidence="5">Cofactor metabolism; pyridoxal 5'-phosphate salvage; pyridoxal 5'-phosphate from pyridoxamine 5'-phosphate: step 1/1.</text>
</comment>
<feature type="binding site" evidence="5 7">
    <location>
        <position position="79"/>
    </location>
    <ligand>
        <name>FMN</name>
        <dbReference type="ChEBI" id="CHEBI:58210"/>
    </ligand>
</feature>
<evidence type="ECO:0000256" key="3">
    <source>
        <dbReference type="ARBA" id="ARBA00022643"/>
    </source>
</evidence>
<dbReference type="PANTHER" id="PTHR10851">
    <property type="entry name" value="PYRIDOXINE-5-PHOSPHATE OXIDASE"/>
    <property type="match status" value="1"/>
</dbReference>
<keyword evidence="3 5" id="KW-0288">FMN</keyword>
<evidence type="ECO:0000256" key="7">
    <source>
        <dbReference type="PIRSR" id="PIRSR000190-2"/>
    </source>
</evidence>
<proteinExistence type="inferred from homology"/>
<evidence type="ECO:0000256" key="4">
    <source>
        <dbReference type="ARBA" id="ARBA00023002"/>
    </source>
</evidence>
<dbReference type="PIRSF" id="PIRSF000190">
    <property type="entry name" value="Pyd_amn-ph_oxd"/>
    <property type="match status" value="1"/>
</dbReference>
<keyword evidence="4 5" id="KW-0560">Oxidoreductase</keyword>
<evidence type="ECO:0000313" key="11">
    <source>
        <dbReference type="Proteomes" id="UP000283734"/>
    </source>
</evidence>
<accession>A0A418XYJ5</accession>
<keyword evidence="2 5" id="KW-0285">Flavoprotein</keyword>
<dbReference type="InterPro" id="IPR012349">
    <property type="entry name" value="Split_barrel_FMN-bd"/>
</dbReference>